<proteinExistence type="predicted"/>
<accession>A0A644UBY2</accession>
<evidence type="ECO:0000313" key="1">
    <source>
        <dbReference type="EMBL" id="MPL76362.1"/>
    </source>
</evidence>
<name>A0A644UBY2_9ZZZZ</name>
<dbReference type="AlphaFoldDB" id="A0A644UBY2"/>
<gene>
    <name evidence="1" type="ORF">SDC9_22207</name>
</gene>
<evidence type="ECO:0008006" key="2">
    <source>
        <dbReference type="Google" id="ProtNLM"/>
    </source>
</evidence>
<comment type="caution">
    <text evidence="1">The sequence shown here is derived from an EMBL/GenBank/DDBJ whole genome shotgun (WGS) entry which is preliminary data.</text>
</comment>
<organism evidence="1">
    <name type="scientific">bioreactor metagenome</name>
    <dbReference type="NCBI Taxonomy" id="1076179"/>
    <lineage>
        <taxon>unclassified sequences</taxon>
        <taxon>metagenomes</taxon>
        <taxon>ecological metagenomes</taxon>
    </lineage>
</organism>
<reference evidence="1" key="1">
    <citation type="submission" date="2019-08" db="EMBL/GenBank/DDBJ databases">
        <authorList>
            <person name="Kucharzyk K."/>
            <person name="Murdoch R.W."/>
            <person name="Higgins S."/>
            <person name="Loffler F."/>
        </authorList>
    </citation>
    <scope>NUCLEOTIDE SEQUENCE</scope>
</reference>
<sequence>MEKRDLVIENVKAVIAAPSCCPELKEAAQHYLNVLNTAKEKKAGQKLVAELEEDVQAIETVLAFFSSPAGAKTFGAETAAALIKQAKKVIADGGKYCFCPACTAGKKILDLKETLL</sequence>
<dbReference type="EMBL" id="VSSQ01000097">
    <property type="protein sequence ID" value="MPL76362.1"/>
    <property type="molecule type" value="Genomic_DNA"/>
</dbReference>
<protein>
    <recommendedName>
        <fullName evidence="2">Heat-shock protein Hsp90</fullName>
    </recommendedName>
</protein>